<dbReference type="InterPro" id="IPR002049">
    <property type="entry name" value="LE_dom"/>
</dbReference>
<keyword evidence="2" id="KW-0964">Secreted</keyword>
<keyword evidence="9 13" id="KW-1015">Disulfide bond</keyword>
<keyword evidence="19" id="KW-1185">Reference proteome</keyword>
<dbReference type="GO" id="GO:0045995">
    <property type="term" value="P:regulation of embryonic development"/>
    <property type="evidence" value="ECO:0007669"/>
    <property type="project" value="InterPro"/>
</dbReference>
<keyword evidence="8 14" id="KW-0175">Coiled coil</keyword>
<keyword evidence="5" id="KW-0677">Repeat</keyword>
<feature type="disulfide bond" evidence="13">
    <location>
        <begin position="209"/>
        <end position="218"/>
    </location>
</feature>
<dbReference type="GO" id="GO:0005102">
    <property type="term" value="F:signaling receptor binding"/>
    <property type="evidence" value="ECO:0007669"/>
    <property type="project" value="InterPro"/>
</dbReference>
<gene>
    <name evidence="18" type="ORF">MNOR_LOCUS9266</name>
</gene>
<dbReference type="InterPro" id="IPR050372">
    <property type="entry name" value="Neurexin-related_CASP"/>
</dbReference>
<feature type="domain" description="Laminin EGF-like" evidence="16">
    <location>
        <begin position="190"/>
        <end position="236"/>
    </location>
</feature>
<dbReference type="EMBL" id="CAXKWB010004457">
    <property type="protein sequence ID" value="CAL4073779.1"/>
    <property type="molecule type" value="Genomic_DNA"/>
</dbReference>
<evidence type="ECO:0000256" key="5">
    <source>
        <dbReference type="ARBA" id="ARBA00022737"/>
    </source>
</evidence>
<feature type="domain" description="Laminin G" evidence="15">
    <location>
        <begin position="1502"/>
        <end position="1676"/>
    </location>
</feature>
<dbReference type="InterPro" id="IPR000727">
    <property type="entry name" value="T_SNARE_dom"/>
</dbReference>
<feature type="domain" description="T-SNARE coiled-coil homology" evidence="17">
    <location>
        <begin position="780"/>
        <end position="820"/>
    </location>
</feature>
<dbReference type="PANTHER" id="PTHR15036">
    <property type="entry name" value="PIKACHURIN-LIKE PROTEIN"/>
    <property type="match status" value="1"/>
</dbReference>
<dbReference type="SUPFAM" id="SSF49899">
    <property type="entry name" value="Concanavalin A-like lectins/glucanases"/>
    <property type="match status" value="5"/>
</dbReference>
<feature type="disulfide bond" evidence="13">
    <location>
        <begin position="312"/>
        <end position="321"/>
    </location>
</feature>
<dbReference type="SMART" id="SM00180">
    <property type="entry name" value="EGF_Lam"/>
    <property type="match status" value="3"/>
</dbReference>
<evidence type="ECO:0000313" key="19">
    <source>
        <dbReference type="Proteomes" id="UP001497623"/>
    </source>
</evidence>
<dbReference type="GO" id="GO:0030155">
    <property type="term" value="P:regulation of cell adhesion"/>
    <property type="evidence" value="ECO:0007669"/>
    <property type="project" value="InterPro"/>
</dbReference>
<dbReference type="Pfam" id="PF06008">
    <property type="entry name" value="Laminin_I"/>
    <property type="match status" value="1"/>
</dbReference>
<name>A0AAV2QA54_MEGNR</name>
<evidence type="ECO:0000256" key="3">
    <source>
        <dbReference type="ARBA" id="ARBA00022530"/>
    </source>
</evidence>
<dbReference type="Pfam" id="PF00054">
    <property type="entry name" value="Laminin_G_1"/>
    <property type="match status" value="2"/>
</dbReference>
<dbReference type="InterPro" id="IPR013320">
    <property type="entry name" value="ConA-like_dom_sf"/>
</dbReference>
<dbReference type="Pfam" id="PF06009">
    <property type="entry name" value="Laminin_II"/>
    <property type="match status" value="1"/>
</dbReference>
<evidence type="ECO:0000259" key="16">
    <source>
        <dbReference type="PROSITE" id="PS50027"/>
    </source>
</evidence>
<feature type="disulfide bond" evidence="13">
    <location>
        <begin position="292"/>
        <end position="304"/>
    </location>
</feature>
<evidence type="ECO:0000313" key="18">
    <source>
        <dbReference type="EMBL" id="CAL4073779.1"/>
    </source>
</evidence>
<dbReference type="GO" id="GO:0030334">
    <property type="term" value="P:regulation of cell migration"/>
    <property type="evidence" value="ECO:0007669"/>
    <property type="project" value="InterPro"/>
</dbReference>
<dbReference type="PROSITE" id="PS50025">
    <property type="entry name" value="LAM_G_DOMAIN"/>
    <property type="match status" value="5"/>
</dbReference>
<evidence type="ECO:0000256" key="6">
    <source>
        <dbReference type="ARBA" id="ARBA00022869"/>
    </source>
</evidence>
<evidence type="ECO:0000256" key="13">
    <source>
        <dbReference type="PROSITE-ProRule" id="PRU00460"/>
    </source>
</evidence>
<keyword evidence="4" id="KW-0732">Signal</keyword>
<comment type="subcellular location">
    <subcellularLocation>
        <location evidence="1">Secreted</location>
        <location evidence="1">Extracellular space</location>
        <location evidence="1">Extracellular matrix</location>
        <location evidence="1">Basement membrane</location>
    </subcellularLocation>
</comment>
<feature type="domain" description="Laminin G" evidence="15">
    <location>
        <begin position="1286"/>
        <end position="1469"/>
    </location>
</feature>
<dbReference type="FunFam" id="2.10.25.10:FF:000242">
    <property type="entry name" value="Laminin subunit alpha 1"/>
    <property type="match status" value="1"/>
</dbReference>
<keyword evidence="11 13" id="KW-0424">Laminin EGF-like domain</keyword>
<dbReference type="InterPro" id="IPR056863">
    <property type="entry name" value="LMN_ATRN_NET-like_EGF"/>
</dbReference>
<evidence type="ECO:0000256" key="14">
    <source>
        <dbReference type="SAM" id="Coils"/>
    </source>
</evidence>
<dbReference type="SUPFAM" id="SSF57196">
    <property type="entry name" value="EGF/Laminin"/>
    <property type="match status" value="2"/>
</dbReference>
<dbReference type="Gene3D" id="2.60.120.200">
    <property type="match status" value="5"/>
</dbReference>
<reference evidence="18 19" key="1">
    <citation type="submission" date="2024-05" db="EMBL/GenBank/DDBJ databases">
        <authorList>
            <person name="Wallberg A."/>
        </authorList>
    </citation>
    <scope>NUCLEOTIDE SEQUENCE [LARGE SCALE GENOMIC DNA]</scope>
</reference>
<evidence type="ECO:0000256" key="8">
    <source>
        <dbReference type="ARBA" id="ARBA00023054"/>
    </source>
</evidence>
<dbReference type="InterPro" id="IPR010307">
    <property type="entry name" value="Laminin_dom_II"/>
</dbReference>
<feature type="domain" description="Laminin EGF-like" evidence="16">
    <location>
        <begin position="292"/>
        <end position="337"/>
    </location>
</feature>
<dbReference type="PANTHER" id="PTHR15036:SF67">
    <property type="entry name" value="LAMININ SUBUNIT ALPHA-LIKE PROTEIN"/>
    <property type="match status" value="1"/>
</dbReference>
<evidence type="ECO:0000256" key="12">
    <source>
        <dbReference type="PROSITE-ProRule" id="PRU00122"/>
    </source>
</evidence>
<evidence type="ECO:0000256" key="2">
    <source>
        <dbReference type="ARBA" id="ARBA00022525"/>
    </source>
</evidence>
<dbReference type="InterPro" id="IPR009254">
    <property type="entry name" value="Laminin_aI"/>
</dbReference>
<feature type="domain" description="Laminin G" evidence="15">
    <location>
        <begin position="897"/>
        <end position="1083"/>
    </location>
</feature>
<organism evidence="18 19">
    <name type="scientific">Meganyctiphanes norvegica</name>
    <name type="common">Northern krill</name>
    <name type="synonym">Thysanopoda norvegica</name>
    <dbReference type="NCBI Taxonomy" id="48144"/>
    <lineage>
        <taxon>Eukaryota</taxon>
        <taxon>Metazoa</taxon>
        <taxon>Ecdysozoa</taxon>
        <taxon>Arthropoda</taxon>
        <taxon>Crustacea</taxon>
        <taxon>Multicrustacea</taxon>
        <taxon>Malacostraca</taxon>
        <taxon>Eumalacostraca</taxon>
        <taxon>Eucarida</taxon>
        <taxon>Euphausiacea</taxon>
        <taxon>Euphausiidae</taxon>
        <taxon>Meganyctiphanes</taxon>
    </lineage>
</organism>
<keyword evidence="3" id="KW-0272">Extracellular matrix</keyword>
<dbReference type="PROSITE" id="PS50192">
    <property type="entry name" value="T_SNARE"/>
    <property type="match status" value="1"/>
</dbReference>
<dbReference type="InterPro" id="IPR001791">
    <property type="entry name" value="Laminin_G"/>
</dbReference>
<evidence type="ECO:0000259" key="15">
    <source>
        <dbReference type="PROSITE" id="PS50025"/>
    </source>
</evidence>
<dbReference type="CDD" id="cd00110">
    <property type="entry name" value="LamG"/>
    <property type="match status" value="5"/>
</dbReference>
<feature type="coiled-coil region" evidence="14">
    <location>
        <begin position="522"/>
        <end position="549"/>
    </location>
</feature>
<comment type="caution">
    <text evidence="18">The sequence shown here is derived from an EMBL/GenBank/DDBJ whole genome shotgun (WGS) entry which is preliminary data.</text>
</comment>
<evidence type="ECO:0000259" key="17">
    <source>
        <dbReference type="PROSITE" id="PS50192"/>
    </source>
</evidence>
<dbReference type="PROSITE" id="PS50027">
    <property type="entry name" value="EGF_LAM_2"/>
    <property type="match status" value="2"/>
</dbReference>
<feature type="disulfide bond" evidence="12">
    <location>
        <begin position="1442"/>
        <end position="1469"/>
    </location>
</feature>
<dbReference type="GO" id="GO:0016020">
    <property type="term" value="C:membrane"/>
    <property type="evidence" value="ECO:0007669"/>
    <property type="project" value="UniProtKB-SubCell"/>
</dbReference>
<protein>
    <submittedName>
        <fullName evidence="18">Uncharacterized protein</fullName>
    </submittedName>
</protein>
<keyword evidence="10" id="KW-0325">Glycoprotein</keyword>
<feature type="domain" description="Laminin G" evidence="15">
    <location>
        <begin position="1099"/>
        <end position="1281"/>
    </location>
</feature>
<dbReference type="Pfam" id="PF00053">
    <property type="entry name" value="EGF_laminin"/>
    <property type="match status" value="2"/>
</dbReference>
<evidence type="ECO:0000256" key="1">
    <source>
        <dbReference type="ARBA" id="ARBA00004302"/>
    </source>
</evidence>
<dbReference type="CDD" id="cd00055">
    <property type="entry name" value="EGF_Lam"/>
    <property type="match status" value="2"/>
</dbReference>
<sequence>MRNKFLINTYIFKFISYLSFFLQLTGNINSFTSNIKSTDHIIKKLPYNTLHNNEPIIAQFCHQASDWWRIWENWLYKLLLHGSKPIRIEHLPNETSKNILFVLNGIQYLLICPINPSVKGVIIIDITWILSKNGGISLLLTIVTEKYCIAESNYSGDQCQNASIRFYRWYKKNYVESTIIIDLIGESRPCDCNGRSEKCDPETGECMNCRENTAGAHCEVCATGYFGDPAIRKCKPCACPTRKQNFAETCQADRYAEYICNCKKGYTGDKCDRCDYGYYGKPTVPGGSCVQCDCDPFGSVHEGCDQNGQCTCKPGITGRDCSQCAPRHVTSEQGCISCEDGCVDVLLDEIEELIRRVTSHGLDGFIPVPWPALREIQNLTSILRSQLNKYHSHVDVSQNMVVNFDLDYYAKDLLKRAKRLEVSAMETYPPTAKINEEAQSLFDLLTESYASIEDTVAYLKNYAIGETPSISIGSALEEAKKILKEIEMKNFTRFDVDAELELTRSISLFERINGMLITDDQIDGLRDRIKRIQGNLNDILQRVTNANTQTIEARELNEENSARLARLKEHSTSIKNYNLMIDNQNFNATRFVREARGHFNTTKYNFKDLEGMLTTLRNHSSVLKVYEKKLSRKNEEYRDKYVKKASDHAMDLMRESIRLESIFNETRDVADGPIRAAKAYQRIVDALLSAEKAAKNASIAANAAYEKAYPGDIEESLLHRAKQSLRQSNDLFNKGDGFRRTVVGLATSLGDHRKALGSARDAMDNTKERLNTLNRIIDTHMAANLSSEIESTNERIDSIHTNVGNTQNFVNAIYTNLTIIKKQAQDLNKFDTSLLNDIREKITAAEGHTMKGVRLGNNLMKTKDRIQNRSNDLRERIEALKRKIQQTRQYASSIRVSLTTDAEGVCVRKYRPQLQPSTTTKIVLSYAINTAEKNALLLYLGSQNTSDFMAVEMVNRRIHFTWDSGGGEKRIQHLLKLQTNTPGVSDDTRWYHISISRIGTVGHLNVQPANSDGLMFDNSPVTGASQPGFSKMDLLPSDTLWIGGSPEVAATRLKTSSFAGCLHTVSIDGENVGLWNFTESQGCDACNEGERLLVRQEDERSVGFNGKGYFKGTNRIRRPKQYYSVVLAFKTLDEDALLFLAVNNEKNQYFSISLEDGHIVFTCQFDAQTRLTMRSSERLNNRKGVTQIQATVQNRQSGGSRMGRLVVGEQDQLGTVKGGPDLDLSYVPYYFGGVDPEFDKNRWGGKLVLRSFLGCMSEFSVLDEGKNPLTDGQNYGITRACTEKALSDVGFLGQGYIELPSAILKRESNFGFTFQTMEANALLMVSTFVGQPLAPGEVHPPDFYSVALVEGHLEIHLNGGAGMVAIMSKEKYNEGLLHSFFVIKENRKVTLKVDDIEVNSTRLERGNQVVEAPNEGGLYFGGVPPDLDVGRMVGSTRPLKGCIRDVIVNDKHISFSRPVRLRDVYIGRCADLPRRAMQGMEGDMKAIDSCQAPTQHTVEYKALKFGDQLNSHVMVPLEKNTFKKNYNISFEFRTYYPNGLFFIASHTRKKQTQAISAQLLNGRVVVMIKRRKKIYKMSSGPGLNNGKWRKVIVEKERKSLRLIIDNNLIEKTSAPRKLNIGRELFIGGRLKSAPKIEGVQVTETLRGCLRNYNINGEEYEIPSVRRKDRIVGVGQCFASVQLGSYFPGDAYAIYSNDFNVGPILELRLEFRTWELNGILLSVADKRGTGFSLELVNGAVVASVNMGVDHSFSARVILRNRFTLCDNTWHTVDVNYVKDSITLRVDKYPETYGFNGVNNIIGTPTSAPLYVGGLPD</sequence>
<feature type="domain" description="Laminin G" evidence="15">
    <location>
        <begin position="1681"/>
        <end position="1815"/>
    </location>
</feature>
<dbReference type="Pfam" id="PF02210">
    <property type="entry name" value="Laminin_G_2"/>
    <property type="match status" value="3"/>
</dbReference>
<dbReference type="FunFam" id="2.10.25.10:FF:000065">
    <property type="entry name" value="Laminin subunit beta 1"/>
    <property type="match status" value="1"/>
</dbReference>
<dbReference type="GO" id="GO:0005576">
    <property type="term" value="C:extracellular region"/>
    <property type="evidence" value="ECO:0007669"/>
    <property type="project" value="UniProtKB-ARBA"/>
</dbReference>
<keyword evidence="7" id="KW-0130">Cell adhesion</keyword>
<evidence type="ECO:0000256" key="11">
    <source>
        <dbReference type="ARBA" id="ARBA00023292"/>
    </source>
</evidence>
<accession>A0AAV2QA54</accession>
<dbReference type="Gene3D" id="2.10.25.10">
    <property type="entry name" value="Laminin"/>
    <property type="match status" value="3"/>
</dbReference>
<dbReference type="PROSITE" id="PS01248">
    <property type="entry name" value="EGF_LAM_1"/>
    <property type="match status" value="2"/>
</dbReference>
<evidence type="ECO:0000256" key="10">
    <source>
        <dbReference type="ARBA" id="ARBA00023180"/>
    </source>
</evidence>
<evidence type="ECO:0000256" key="7">
    <source>
        <dbReference type="ARBA" id="ARBA00022889"/>
    </source>
</evidence>
<keyword evidence="6" id="KW-0084">Basement membrane</keyword>
<evidence type="ECO:0000256" key="4">
    <source>
        <dbReference type="ARBA" id="ARBA00022729"/>
    </source>
</evidence>
<dbReference type="Proteomes" id="UP001497623">
    <property type="component" value="Unassembled WGS sequence"/>
</dbReference>
<feature type="coiled-coil region" evidence="14">
    <location>
        <begin position="863"/>
        <end position="890"/>
    </location>
</feature>
<evidence type="ECO:0000256" key="9">
    <source>
        <dbReference type="ARBA" id="ARBA00023157"/>
    </source>
</evidence>
<dbReference type="SMART" id="SM00282">
    <property type="entry name" value="LamG"/>
    <property type="match status" value="5"/>
</dbReference>
<dbReference type="GO" id="GO:0005604">
    <property type="term" value="C:basement membrane"/>
    <property type="evidence" value="ECO:0007669"/>
    <property type="project" value="UniProtKB-SubCell"/>
</dbReference>
<comment type="caution">
    <text evidence="13">Lacks conserved residue(s) required for the propagation of feature annotation.</text>
</comment>
<proteinExistence type="predicted"/>
<feature type="non-terminal residue" evidence="18">
    <location>
        <position position="1815"/>
    </location>
</feature>
<dbReference type="GO" id="GO:0007155">
    <property type="term" value="P:cell adhesion"/>
    <property type="evidence" value="ECO:0007669"/>
    <property type="project" value="UniProtKB-KW"/>
</dbReference>
<dbReference type="Pfam" id="PF24973">
    <property type="entry name" value="EGF_LMN_ATRN"/>
    <property type="match status" value="1"/>
</dbReference>